<dbReference type="Proteomes" id="UP000078507">
    <property type="component" value="Unassembled WGS sequence"/>
</dbReference>
<dbReference type="PANTHER" id="PTHR38340:SF1">
    <property type="entry name" value="S-LAYER PROTEIN"/>
    <property type="match status" value="1"/>
</dbReference>
<dbReference type="InterPro" id="IPR050557">
    <property type="entry name" value="RTX_toxin/Mannuronan_C5-epim"/>
</dbReference>
<dbReference type="STRING" id="36856.ATB98_04750"/>
<dbReference type="OrthoDB" id="8355933at2"/>
<evidence type="ECO:0008006" key="5">
    <source>
        <dbReference type="Google" id="ProtNLM"/>
    </source>
</evidence>
<keyword evidence="4" id="KW-1185">Reference proteome</keyword>
<comment type="subcellular location">
    <subcellularLocation>
        <location evidence="1">Secreted</location>
    </subcellularLocation>
</comment>
<dbReference type="GO" id="GO:0005509">
    <property type="term" value="F:calcium ion binding"/>
    <property type="evidence" value="ECO:0007669"/>
    <property type="project" value="InterPro"/>
</dbReference>
<evidence type="ECO:0000313" key="3">
    <source>
        <dbReference type="EMBL" id="OAP39635.1"/>
    </source>
</evidence>
<comment type="caution">
    <text evidence="3">The sequence shown here is derived from an EMBL/GenBank/DDBJ whole genome shotgun (WGS) entry which is preliminary data.</text>
</comment>
<protein>
    <recommendedName>
        <fullName evidence="5">Calcium-binding protein</fullName>
    </recommendedName>
</protein>
<dbReference type="InterPro" id="IPR001343">
    <property type="entry name" value="Hemolysn_Ca-bd"/>
</dbReference>
<organism evidence="3 4">
    <name type="scientific">Sinorhizobium saheli</name>
    <dbReference type="NCBI Taxonomy" id="36856"/>
    <lineage>
        <taxon>Bacteria</taxon>
        <taxon>Pseudomonadati</taxon>
        <taxon>Pseudomonadota</taxon>
        <taxon>Alphaproteobacteria</taxon>
        <taxon>Hyphomicrobiales</taxon>
        <taxon>Rhizobiaceae</taxon>
        <taxon>Sinorhizobium/Ensifer group</taxon>
        <taxon>Sinorhizobium</taxon>
    </lineage>
</organism>
<dbReference type="RefSeq" id="WP_084435715.1">
    <property type="nucleotide sequence ID" value="NZ_LNQB01000089.1"/>
</dbReference>
<reference evidence="3 4" key="1">
    <citation type="submission" date="2015-11" db="EMBL/GenBank/DDBJ databases">
        <title>Ensifer anhuiense sp. nov., an effective nitrogen fixation bacterium with Glycine soja.</title>
        <authorList>
            <person name="Yan H."/>
            <person name="Chen W."/>
        </authorList>
    </citation>
    <scope>NUCLEOTIDE SEQUENCE [LARGE SCALE GENOMIC DNA]</scope>
    <source>
        <strain evidence="3 4">LMG 7837</strain>
    </source>
</reference>
<sequence>MIWISGTDQSEKMIGTPESESIDARDGNDTVYAGAGDDIVIGSGGSDLLFGQEGDDTLFSDSTVNVPRDKVVAGNDVLDGGPGDDYLVAGDGHDLMTGGAGKDRFLFRYHDPKTEGSVQPVQIADFDARQDKFVFDAKDLLGSMSADGNFVNHSTGGLGGAADTFFQGRAADANGEHVLVLTDQSFGDSSEAAASVNNEKPGDIIVYNDDQYGSVILAYVDSEDHAHPFAQLSNVEDTSEQFFSRDNFIFT</sequence>
<dbReference type="PANTHER" id="PTHR38340">
    <property type="entry name" value="S-LAYER PROTEIN"/>
    <property type="match status" value="1"/>
</dbReference>
<dbReference type="EMBL" id="LNQB01000089">
    <property type="protein sequence ID" value="OAP39635.1"/>
    <property type="molecule type" value="Genomic_DNA"/>
</dbReference>
<dbReference type="GO" id="GO:0005576">
    <property type="term" value="C:extracellular region"/>
    <property type="evidence" value="ECO:0007669"/>
    <property type="project" value="UniProtKB-SubCell"/>
</dbReference>
<dbReference type="InterPro" id="IPR011049">
    <property type="entry name" value="Serralysin-like_metalloprot_C"/>
</dbReference>
<gene>
    <name evidence="3" type="ORF">ATB98_04750</name>
</gene>
<dbReference type="AlphaFoldDB" id="A0A178XYT3"/>
<name>A0A178XYT3_SINSA</name>
<evidence type="ECO:0000256" key="2">
    <source>
        <dbReference type="ARBA" id="ARBA00022525"/>
    </source>
</evidence>
<proteinExistence type="predicted"/>
<evidence type="ECO:0000313" key="4">
    <source>
        <dbReference type="Proteomes" id="UP000078507"/>
    </source>
</evidence>
<evidence type="ECO:0000256" key="1">
    <source>
        <dbReference type="ARBA" id="ARBA00004613"/>
    </source>
</evidence>
<accession>A0A178XYT3</accession>
<dbReference type="SUPFAM" id="SSF51120">
    <property type="entry name" value="beta-Roll"/>
    <property type="match status" value="1"/>
</dbReference>
<dbReference type="Gene3D" id="2.150.10.10">
    <property type="entry name" value="Serralysin-like metalloprotease, C-terminal"/>
    <property type="match status" value="2"/>
</dbReference>
<dbReference type="PRINTS" id="PR00313">
    <property type="entry name" value="CABNDNGRPT"/>
</dbReference>
<keyword evidence="2" id="KW-0964">Secreted</keyword>
<dbReference type="Pfam" id="PF00353">
    <property type="entry name" value="HemolysinCabind"/>
    <property type="match status" value="2"/>
</dbReference>